<dbReference type="GO" id="GO:0005829">
    <property type="term" value="C:cytosol"/>
    <property type="evidence" value="ECO:0007669"/>
    <property type="project" value="GOC"/>
</dbReference>
<dbReference type="PANTHER" id="PTHR47433">
    <property type="entry name" value="VACUOLAR PROTEIN SORTING-ASSOCIATED PROTEIN 17"/>
    <property type="match status" value="1"/>
</dbReference>
<feature type="compositionally biased region" description="Polar residues" evidence="6">
    <location>
        <begin position="675"/>
        <end position="685"/>
    </location>
</feature>
<evidence type="ECO:0000256" key="1">
    <source>
        <dbReference type="ARBA" id="ARBA00022448"/>
    </source>
</evidence>
<keyword evidence="3" id="KW-0175">Coiled coil</keyword>
<dbReference type="InterPro" id="IPR027267">
    <property type="entry name" value="AH/BAR_dom_sf"/>
</dbReference>
<evidence type="ECO:0000259" key="7">
    <source>
        <dbReference type="Pfam" id="PF00787"/>
    </source>
</evidence>
<feature type="region of interest" description="Disordered" evidence="6">
    <location>
        <begin position="137"/>
        <end position="272"/>
    </location>
</feature>
<dbReference type="Pfam" id="PF00787">
    <property type="entry name" value="PX"/>
    <property type="match status" value="1"/>
</dbReference>
<feature type="compositionally biased region" description="Polar residues" evidence="6">
    <location>
        <begin position="102"/>
        <end position="116"/>
    </location>
</feature>
<dbReference type="Pfam" id="PF09325">
    <property type="entry name" value="Vps5"/>
    <property type="match status" value="1"/>
</dbReference>
<feature type="compositionally biased region" description="Polar residues" evidence="6">
    <location>
        <begin position="177"/>
        <end position="231"/>
    </location>
</feature>
<dbReference type="Gene3D" id="1.20.1270.60">
    <property type="entry name" value="Arfaptin homology (AH) domain/BAR domain"/>
    <property type="match status" value="1"/>
</dbReference>
<comment type="similarity">
    <text evidence="4">Belongs to the VPS17 family.</text>
</comment>
<dbReference type="InterPro" id="IPR053055">
    <property type="entry name" value="VPS17"/>
</dbReference>
<dbReference type="AlphaFoldDB" id="W9PQR4"/>
<dbReference type="FunFam" id="3.30.1520.10:FF:000034">
    <property type="entry name" value="Vacuolar protein sorting-associated protein 17"/>
    <property type="match status" value="1"/>
</dbReference>
<dbReference type="GO" id="GO:0032266">
    <property type="term" value="F:phosphatidylinositol-3-phosphate binding"/>
    <property type="evidence" value="ECO:0007669"/>
    <property type="project" value="TreeGrafter"/>
</dbReference>
<feature type="compositionally biased region" description="Low complexity" evidence="6">
    <location>
        <begin position="239"/>
        <end position="253"/>
    </location>
</feature>
<feature type="compositionally biased region" description="Polar residues" evidence="6">
    <location>
        <begin position="61"/>
        <end position="71"/>
    </location>
</feature>
<dbReference type="GO" id="GO:0042147">
    <property type="term" value="P:retrograde transport, endosome to Golgi"/>
    <property type="evidence" value="ECO:0007669"/>
    <property type="project" value="TreeGrafter"/>
</dbReference>
<keyword evidence="1" id="KW-0813">Transport</keyword>
<evidence type="ECO:0000256" key="3">
    <source>
        <dbReference type="ARBA" id="ARBA00023054"/>
    </source>
</evidence>
<dbReference type="Gene3D" id="3.30.1520.10">
    <property type="entry name" value="Phox-like domain"/>
    <property type="match status" value="1"/>
</dbReference>
<reference evidence="9" key="1">
    <citation type="submission" date="2011-10" db="EMBL/GenBank/DDBJ databases">
        <title>The Genome Sequence of Fusarium oxysporum HDV247.</title>
        <authorList>
            <consortium name="The Broad Institute Genome Sequencing Platform"/>
            <person name="Ma L.-J."/>
            <person name="Gale L.R."/>
            <person name="Schwartz D.C."/>
            <person name="Zhou S."/>
            <person name="Corby-Kistler H."/>
            <person name="Young S.K."/>
            <person name="Zeng Q."/>
            <person name="Gargeya S."/>
            <person name="Fitzgerald M."/>
            <person name="Haas B."/>
            <person name="Abouelleil A."/>
            <person name="Alvarado L."/>
            <person name="Arachchi H.M."/>
            <person name="Berlin A."/>
            <person name="Brown A."/>
            <person name="Chapman S.B."/>
            <person name="Chen Z."/>
            <person name="Dunbar C."/>
            <person name="Freedman E."/>
            <person name="Gearin G."/>
            <person name="Goldberg J."/>
            <person name="Griggs A."/>
            <person name="Gujja S."/>
            <person name="Heiman D."/>
            <person name="Howarth C."/>
            <person name="Larson L."/>
            <person name="Lui A."/>
            <person name="MacDonald P.J.P."/>
            <person name="Montmayeur A."/>
            <person name="Murphy C."/>
            <person name="Neiman D."/>
            <person name="Pearson M."/>
            <person name="Priest M."/>
            <person name="Roberts A."/>
            <person name="Saif S."/>
            <person name="Shea T."/>
            <person name="Shenoy N."/>
            <person name="Sisk P."/>
            <person name="Stolte C."/>
            <person name="Sykes S."/>
            <person name="Wortman J."/>
            <person name="Nusbaum C."/>
            <person name="Birren B."/>
        </authorList>
    </citation>
    <scope>NUCLEOTIDE SEQUENCE [LARGE SCALE GENOMIC DNA]</scope>
    <source>
        <strain evidence="9">HDV247</strain>
    </source>
</reference>
<feature type="compositionally biased region" description="Polar residues" evidence="6">
    <location>
        <begin position="148"/>
        <end position="162"/>
    </location>
</feature>
<reference evidence="9" key="2">
    <citation type="submission" date="2012-05" db="EMBL/GenBank/DDBJ databases">
        <title>Annotation of the Genome Sequence of Fusarium oxysporum HDV247.</title>
        <authorList>
            <consortium name="The Broad Institute Genomics Platform"/>
            <person name="Ma L.-J."/>
            <person name="Corby-Kistler H."/>
            <person name="Broz K."/>
            <person name="Gale L.R."/>
            <person name="Jonkers W."/>
            <person name="O'Donnell K."/>
            <person name="Ploetz R."/>
            <person name="Steinberg C."/>
            <person name="Schwartz D.C."/>
            <person name="VanEtten H."/>
            <person name="Zhou S."/>
            <person name="Young S.K."/>
            <person name="Zeng Q."/>
            <person name="Gargeya S."/>
            <person name="Fitzgerald M."/>
            <person name="Abouelleil A."/>
            <person name="Alvarado L."/>
            <person name="Chapman S.B."/>
            <person name="Gainer-Dewar J."/>
            <person name="Goldberg J."/>
            <person name="Griggs A."/>
            <person name="Gujja S."/>
            <person name="Hansen M."/>
            <person name="Howarth C."/>
            <person name="Imamovic A."/>
            <person name="Ireland A."/>
            <person name="Larimer J."/>
            <person name="McCowan C."/>
            <person name="Murphy C."/>
            <person name="Pearson M."/>
            <person name="Poon T.W."/>
            <person name="Priest M."/>
            <person name="Roberts A."/>
            <person name="Saif S."/>
            <person name="Shea T."/>
            <person name="Sykes S."/>
            <person name="Wortman J."/>
            <person name="Nusbaum C."/>
            <person name="Birren B."/>
        </authorList>
    </citation>
    <scope>NUCLEOTIDE SEQUENCE</scope>
    <source>
        <strain evidence="9">HDV247</strain>
    </source>
</reference>
<dbReference type="EMBL" id="JH650970">
    <property type="protein sequence ID" value="EXA47443.1"/>
    <property type="molecule type" value="Genomic_DNA"/>
</dbReference>
<dbReference type="InterPro" id="IPR015404">
    <property type="entry name" value="Vps5_C"/>
</dbReference>
<dbReference type="PANTHER" id="PTHR47433:SF1">
    <property type="entry name" value="VACUOLAR PROTEIN SORTING-ASSOCIATED PROTEIN 17"/>
    <property type="match status" value="1"/>
</dbReference>
<feature type="domain" description="PX" evidence="7">
    <location>
        <begin position="308"/>
        <end position="383"/>
    </location>
</feature>
<keyword evidence="2" id="KW-0653">Protein transport</keyword>
<dbReference type="GO" id="GO:0030905">
    <property type="term" value="C:retromer, tubulation complex"/>
    <property type="evidence" value="ECO:0007669"/>
    <property type="project" value="TreeGrafter"/>
</dbReference>
<gene>
    <name evidence="9" type="ORF">FOVG_04555</name>
</gene>
<dbReference type="SUPFAM" id="SSF64268">
    <property type="entry name" value="PX domain"/>
    <property type="match status" value="1"/>
</dbReference>
<protein>
    <recommendedName>
        <fullName evidence="5">Vacuolar protein sorting-associated protein 17</fullName>
    </recommendedName>
</protein>
<evidence type="ECO:0000256" key="2">
    <source>
        <dbReference type="ARBA" id="ARBA00022927"/>
    </source>
</evidence>
<feature type="compositionally biased region" description="Pro residues" evidence="6">
    <location>
        <begin position="73"/>
        <end position="84"/>
    </location>
</feature>
<dbReference type="FunFam" id="1.20.1270.60:FF:000046">
    <property type="entry name" value="Vacuolar protein sorting-associated protein 17"/>
    <property type="match status" value="1"/>
</dbReference>
<feature type="domain" description="Sorting nexin/Vps5-like C-terminal" evidence="8">
    <location>
        <begin position="439"/>
        <end position="625"/>
    </location>
</feature>
<feature type="region of interest" description="Disordered" evidence="6">
    <location>
        <begin position="61"/>
        <end position="116"/>
    </location>
</feature>
<proteinExistence type="inferred from homology"/>
<evidence type="ECO:0000256" key="6">
    <source>
        <dbReference type="SAM" id="MobiDB-lite"/>
    </source>
</evidence>
<accession>W9PQR4</accession>
<dbReference type="OrthoDB" id="9976382at2759"/>
<dbReference type="InterPro" id="IPR036871">
    <property type="entry name" value="PX_dom_sf"/>
</dbReference>
<dbReference type="InterPro" id="IPR001683">
    <property type="entry name" value="PX_dom"/>
</dbReference>
<dbReference type="Proteomes" id="UP000030751">
    <property type="component" value="Unassembled WGS sequence"/>
</dbReference>
<dbReference type="GO" id="GO:0005768">
    <property type="term" value="C:endosome"/>
    <property type="evidence" value="ECO:0007669"/>
    <property type="project" value="TreeGrafter"/>
</dbReference>
<organism evidence="9">
    <name type="scientific">Fusarium oxysporum f. sp. pisi HDV247</name>
    <dbReference type="NCBI Taxonomy" id="1080344"/>
    <lineage>
        <taxon>Eukaryota</taxon>
        <taxon>Fungi</taxon>
        <taxon>Dikarya</taxon>
        <taxon>Ascomycota</taxon>
        <taxon>Pezizomycotina</taxon>
        <taxon>Sordariomycetes</taxon>
        <taxon>Hypocreomycetidae</taxon>
        <taxon>Hypocreales</taxon>
        <taxon>Nectriaceae</taxon>
        <taxon>Fusarium</taxon>
        <taxon>Fusarium oxysporum species complex</taxon>
    </lineage>
</organism>
<dbReference type="InterPro" id="IPR037907">
    <property type="entry name" value="Vps17_PX"/>
</dbReference>
<feature type="region of interest" description="Disordered" evidence="6">
    <location>
        <begin position="633"/>
        <end position="737"/>
    </location>
</feature>
<evidence type="ECO:0000256" key="4">
    <source>
        <dbReference type="ARBA" id="ARBA00060860"/>
    </source>
</evidence>
<evidence type="ECO:0000313" key="9">
    <source>
        <dbReference type="EMBL" id="EXA47443.1"/>
    </source>
</evidence>
<dbReference type="GO" id="GO:0006886">
    <property type="term" value="P:intracellular protein transport"/>
    <property type="evidence" value="ECO:0007669"/>
    <property type="project" value="TreeGrafter"/>
</dbReference>
<dbReference type="CDD" id="cd06891">
    <property type="entry name" value="PX_Vps17p"/>
    <property type="match status" value="1"/>
</dbReference>
<sequence>MARIGCIIMGYLISGATSVHRTLRHKVLFEDNESRGLQEERKYKLLLSCYQSIKVPISLDPGSSSPAQFGTRTPPPSCSLPPSVPADHRLDLGQARAEPTQRHSPSFSLPSTIAQPTQSPNYIVDISLAMDYSSTIHDVEDPAGDSPWGNSPVSSPSRNNIAAFNPASADAPPPFRYNTQSSNGLSQDQSASQSEEFQRPGTATTASGTEDGTEASGTLNTSEAQSQSTAAEPSAGEDGQSQAHSQQQNQAGATVSQSGQEQHPPKPAGPQYRLQAKITGLERTGKKDPILRFDVHTNIPRFRTTQFRDVRRLHSEFVKLADHLISANPEVFVPAVPPPLTSAGAGTDEDEIRVKALMQRWLNYVCGNEILMRDDEMVLFVESDFGYSPMVKKKQPATGVRRKILKQFAPPPDDTPELADARPTVKLFYLGSMDAGHKVDKLVKARRGLGLSEADYGAKLTSMHVQEPHPGLANAYRKLGKVVQTVGDYHAAQATAEATTIGDPFQYHSQDAFIVKESLTNRQILIREFLQAQEATRSKLNAADRLKASSSVRREKVDEAITALDDARQHETYLYNKTNRVTQNLVQERRKWFSRTSADLRLSIREYVLREIEAERRTLALLETVRPDIRSIDASGGLSRLGRESHPTVRRSSLAASQGPKGDSWSGVPRRSDATGRSVSGSLISKVSEEGESEESTEAAQGRQTGGRAGLKGVSEEDDEDRVDARNAASRLAASTF</sequence>
<evidence type="ECO:0000256" key="5">
    <source>
        <dbReference type="ARBA" id="ARBA00073022"/>
    </source>
</evidence>
<evidence type="ECO:0000259" key="8">
    <source>
        <dbReference type="Pfam" id="PF09325"/>
    </source>
</evidence>
<name>W9PQR4_FUSOX</name>